<dbReference type="Proteomes" id="UP001209540">
    <property type="component" value="Unassembled WGS sequence"/>
</dbReference>
<protein>
    <submittedName>
        <fullName evidence="2">Uncharacterized protein</fullName>
    </submittedName>
</protein>
<keyword evidence="3" id="KW-1185">Reference proteome</keyword>
<dbReference type="AlphaFoldDB" id="A0AAD5PGA8"/>
<feature type="transmembrane region" description="Helical" evidence="1">
    <location>
        <begin position="64"/>
        <end position="85"/>
    </location>
</feature>
<keyword evidence="1" id="KW-1133">Transmembrane helix</keyword>
<keyword evidence="1" id="KW-0812">Transmembrane</keyword>
<reference evidence="2" key="1">
    <citation type="journal article" date="2022" name="IScience">
        <title>Evolution of zygomycete secretomes and the origins of terrestrial fungal ecologies.</title>
        <authorList>
            <person name="Chang Y."/>
            <person name="Wang Y."/>
            <person name="Mondo S."/>
            <person name="Ahrendt S."/>
            <person name="Andreopoulos W."/>
            <person name="Barry K."/>
            <person name="Beard J."/>
            <person name="Benny G.L."/>
            <person name="Blankenship S."/>
            <person name="Bonito G."/>
            <person name="Cuomo C."/>
            <person name="Desiro A."/>
            <person name="Gervers K.A."/>
            <person name="Hundley H."/>
            <person name="Kuo A."/>
            <person name="LaButti K."/>
            <person name="Lang B.F."/>
            <person name="Lipzen A."/>
            <person name="O'Donnell K."/>
            <person name="Pangilinan J."/>
            <person name="Reynolds N."/>
            <person name="Sandor L."/>
            <person name="Smith M.E."/>
            <person name="Tsang A."/>
            <person name="Grigoriev I.V."/>
            <person name="Stajich J.E."/>
            <person name="Spatafora J.W."/>
        </authorList>
    </citation>
    <scope>NUCLEOTIDE SEQUENCE</scope>
    <source>
        <strain evidence="2">RSA 2281</strain>
    </source>
</reference>
<keyword evidence="1" id="KW-0472">Membrane</keyword>
<proteinExistence type="predicted"/>
<gene>
    <name evidence="2" type="ORF">BDA99DRAFT_345962</name>
</gene>
<feature type="transmembrane region" description="Helical" evidence="1">
    <location>
        <begin position="97"/>
        <end position="114"/>
    </location>
</feature>
<reference evidence="2" key="2">
    <citation type="submission" date="2023-02" db="EMBL/GenBank/DDBJ databases">
        <authorList>
            <consortium name="DOE Joint Genome Institute"/>
            <person name="Mondo S.J."/>
            <person name="Chang Y."/>
            <person name="Wang Y."/>
            <person name="Ahrendt S."/>
            <person name="Andreopoulos W."/>
            <person name="Barry K."/>
            <person name="Beard J."/>
            <person name="Benny G.L."/>
            <person name="Blankenship S."/>
            <person name="Bonito G."/>
            <person name="Cuomo C."/>
            <person name="Desiro A."/>
            <person name="Gervers K.A."/>
            <person name="Hundley H."/>
            <person name="Kuo A."/>
            <person name="LaButti K."/>
            <person name="Lang B.F."/>
            <person name="Lipzen A."/>
            <person name="O'Donnell K."/>
            <person name="Pangilinan J."/>
            <person name="Reynolds N."/>
            <person name="Sandor L."/>
            <person name="Smith M.W."/>
            <person name="Tsang A."/>
            <person name="Grigoriev I.V."/>
            <person name="Stajich J.E."/>
            <person name="Spatafora J.W."/>
        </authorList>
    </citation>
    <scope>NUCLEOTIDE SEQUENCE</scope>
    <source>
        <strain evidence="2">RSA 2281</strain>
    </source>
</reference>
<accession>A0AAD5PGA8</accession>
<comment type="caution">
    <text evidence="2">The sequence shown here is derived from an EMBL/GenBank/DDBJ whole genome shotgun (WGS) entry which is preliminary data.</text>
</comment>
<sequence>MHNAKEEIRIGFLKIRMVQALPHQFCFVGLKKKKTCQFLLPTLHLVKEQALLTFMIKRTISHPWSVLIVGIMSVIVTVVHRAGILRIRHNPRPRMKSIPLSIIGFPLLLLHLVTPY</sequence>
<evidence type="ECO:0000313" key="2">
    <source>
        <dbReference type="EMBL" id="KAI9269226.1"/>
    </source>
</evidence>
<evidence type="ECO:0000313" key="3">
    <source>
        <dbReference type="Proteomes" id="UP001209540"/>
    </source>
</evidence>
<dbReference type="EMBL" id="JAIXMP010000008">
    <property type="protein sequence ID" value="KAI9269226.1"/>
    <property type="molecule type" value="Genomic_DNA"/>
</dbReference>
<evidence type="ECO:0000256" key="1">
    <source>
        <dbReference type="SAM" id="Phobius"/>
    </source>
</evidence>
<organism evidence="2 3">
    <name type="scientific">Phascolomyces articulosus</name>
    <dbReference type="NCBI Taxonomy" id="60185"/>
    <lineage>
        <taxon>Eukaryota</taxon>
        <taxon>Fungi</taxon>
        <taxon>Fungi incertae sedis</taxon>
        <taxon>Mucoromycota</taxon>
        <taxon>Mucoromycotina</taxon>
        <taxon>Mucoromycetes</taxon>
        <taxon>Mucorales</taxon>
        <taxon>Lichtheimiaceae</taxon>
        <taxon>Phascolomyces</taxon>
    </lineage>
</organism>
<name>A0AAD5PGA8_9FUNG</name>